<keyword evidence="10" id="KW-1185">Reference proteome</keyword>
<dbReference type="PANTHER" id="PTHR30509">
    <property type="entry name" value="P-HYDROXYBENZOIC ACID EFFLUX PUMP SUBUNIT-RELATED"/>
    <property type="match status" value="1"/>
</dbReference>
<accession>A0AAE1JPR6</accession>
<feature type="transmembrane region" description="Helical" evidence="7">
    <location>
        <begin position="538"/>
        <end position="559"/>
    </location>
</feature>
<feature type="transmembrane region" description="Helical" evidence="7">
    <location>
        <begin position="509"/>
        <end position="526"/>
    </location>
</feature>
<feature type="transmembrane region" description="Helical" evidence="7">
    <location>
        <begin position="415"/>
        <end position="435"/>
    </location>
</feature>
<evidence type="ECO:0000259" key="8">
    <source>
        <dbReference type="Pfam" id="PF13515"/>
    </source>
</evidence>
<evidence type="ECO:0000256" key="1">
    <source>
        <dbReference type="ARBA" id="ARBA00004651"/>
    </source>
</evidence>
<evidence type="ECO:0000256" key="2">
    <source>
        <dbReference type="ARBA" id="ARBA00022475"/>
    </source>
</evidence>
<dbReference type="Pfam" id="PF13515">
    <property type="entry name" value="FUSC_2"/>
    <property type="match status" value="1"/>
</dbReference>
<name>A0AAE1JPR6_9FABA</name>
<feature type="transmembrane region" description="Helical" evidence="7">
    <location>
        <begin position="96"/>
        <end position="120"/>
    </location>
</feature>
<evidence type="ECO:0000313" key="10">
    <source>
        <dbReference type="Proteomes" id="UP001293593"/>
    </source>
</evidence>
<comment type="subcellular location">
    <subcellularLocation>
        <location evidence="1">Cell membrane</location>
        <topology evidence="1">Multi-pass membrane protein</topology>
    </subcellularLocation>
</comment>
<keyword evidence="6" id="KW-0175">Coiled coil</keyword>
<comment type="caution">
    <text evidence="9">The sequence shown here is derived from an EMBL/GenBank/DDBJ whole genome shotgun (WGS) entry which is preliminary data.</text>
</comment>
<evidence type="ECO:0000256" key="5">
    <source>
        <dbReference type="ARBA" id="ARBA00023136"/>
    </source>
</evidence>
<sequence length="822" mass="91075">MTKATTTSGINTRRELWRARVISALRTTLACTIVGCTSLYGPPSLRRYLKFPAFSYLTTIAIVSDDATLGDTLRGCWHVFCATLKSMILSIAGLQLIGAANLTVAAAAALAAAGAFVVAVPESSHLMSKRIAFGQLVIVNVKTVIDGGAEPEGVMAHPIHVASCTALGALASLLAMLLPYPHLAHHQIRNVYKLYAANACERLNHSVHAISALDNATALDFFAKVKSLSPVGSKLLHFMRCKLDGLRWERPRVTLLTSNPKCVDQEEHLQNVELPLRGIEIALSYCSAFPLEAVDQDLKCILLDYKDQVTQKLDQQAKCFAALSEAATVPDSNKEISNYFSVASQKSLCKACKDLPTCFFIYCSELLLRDSHFTKNNEQPIMTEKTQKTDDDDAVQWREKIGEFVLNMVPRRQNVAFAIKCSLSLGLAVLLGLIYNKENGYWSGLTIAISFITERQATFSGANARGQGTAMGSIYGILCCFLFGRSEDLRLLPLLPWVVFSCLLMHGKMYGQAGGISAVIGALLILGRKHYGPPTQFAITRITEATIGLVCFILVEILMNPSRAATLAKSQLSQCLRSLEDCIDAITIGEKQMMLLPSQTLRERRKKLKCLVSQLEKLSSEAKSEPSFWFLPFHGACYGKMLESLSRMVDLLHFVEYSTQHIPRVSDIDDGVNWGEELEEKMVKNIEVFKTKVGPTLRILEEITRMKSVNIPSSDIESNTDTLKILCASGDADSLTGSFLQQMEEAANMMIQTNEEEDEEEMLIRGQMIHHYSCLGFCIVSLMREAIKIENEVRELLVWENPSWPLNFNHIYCDINNALRSP</sequence>
<dbReference type="EMBL" id="JAWXYG010000005">
    <property type="protein sequence ID" value="KAK4272701.1"/>
    <property type="molecule type" value="Genomic_DNA"/>
</dbReference>
<keyword evidence="2" id="KW-1003">Cell membrane</keyword>
<proteinExistence type="predicted"/>
<protein>
    <recommendedName>
        <fullName evidence="8">Integral membrane bound transporter domain-containing protein</fullName>
    </recommendedName>
</protein>
<organism evidence="9 10">
    <name type="scientific">Acacia crassicarpa</name>
    <name type="common">northern wattle</name>
    <dbReference type="NCBI Taxonomy" id="499986"/>
    <lineage>
        <taxon>Eukaryota</taxon>
        <taxon>Viridiplantae</taxon>
        <taxon>Streptophyta</taxon>
        <taxon>Embryophyta</taxon>
        <taxon>Tracheophyta</taxon>
        <taxon>Spermatophyta</taxon>
        <taxon>Magnoliopsida</taxon>
        <taxon>eudicotyledons</taxon>
        <taxon>Gunneridae</taxon>
        <taxon>Pentapetalae</taxon>
        <taxon>rosids</taxon>
        <taxon>fabids</taxon>
        <taxon>Fabales</taxon>
        <taxon>Fabaceae</taxon>
        <taxon>Caesalpinioideae</taxon>
        <taxon>mimosoid clade</taxon>
        <taxon>Acacieae</taxon>
        <taxon>Acacia</taxon>
    </lineage>
</organism>
<evidence type="ECO:0000256" key="4">
    <source>
        <dbReference type="ARBA" id="ARBA00022989"/>
    </source>
</evidence>
<keyword evidence="3 7" id="KW-0812">Transmembrane</keyword>
<dbReference type="PANTHER" id="PTHR30509:SF34">
    <property type="entry name" value="F3L24.34 PROTEIN"/>
    <property type="match status" value="1"/>
</dbReference>
<keyword evidence="4 7" id="KW-1133">Transmembrane helix</keyword>
<evidence type="ECO:0000256" key="7">
    <source>
        <dbReference type="SAM" id="Phobius"/>
    </source>
</evidence>
<feature type="coiled-coil region" evidence="6">
    <location>
        <begin position="598"/>
        <end position="625"/>
    </location>
</feature>
<dbReference type="InterPro" id="IPR049453">
    <property type="entry name" value="Memb_transporter_dom"/>
</dbReference>
<feature type="transmembrane region" description="Helical" evidence="7">
    <location>
        <begin position="21"/>
        <end position="41"/>
    </location>
</feature>
<reference evidence="9" key="1">
    <citation type="submission" date="2023-10" db="EMBL/GenBank/DDBJ databases">
        <title>Chromosome-level genome of the transformable northern wattle, Acacia crassicarpa.</title>
        <authorList>
            <person name="Massaro I."/>
            <person name="Sinha N.R."/>
            <person name="Poethig S."/>
            <person name="Leichty A.R."/>
        </authorList>
    </citation>
    <scope>NUCLEOTIDE SEQUENCE</scope>
    <source>
        <strain evidence="9">Acra3RX</strain>
        <tissue evidence="9">Leaf</tissue>
    </source>
</reference>
<gene>
    <name evidence="9" type="ORF">QN277_021219</name>
</gene>
<dbReference type="GO" id="GO:0005886">
    <property type="term" value="C:plasma membrane"/>
    <property type="evidence" value="ECO:0007669"/>
    <property type="project" value="UniProtKB-SubCell"/>
</dbReference>
<evidence type="ECO:0000256" key="3">
    <source>
        <dbReference type="ARBA" id="ARBA00022692"/>
    </source>
</evidence>
<dbReference type="AlphaFoldDB" id="A0AAE1JPR6"/>
<dbReference type="Proteomes" id="UP001293593">
    <property type="component" value="Unassembled WGS sequence"/>
</dbReference>
<feature type="domain" description="Integral membrane bound transporter" evidence="8">
    <location>
        <begin position="427"/>
        <end position="555"/>
    </location>
</feature>
<evidence type="ECO:0000313" key="9">
    <source>
        <dbReference type="EMBL" id="KAK4272701.1"/>
    </source>
</evidence>
<keyword evidence="5 7" id="KW-0472">Membrane</keyword>
<evidence type="ECO:0000256" key="6">
    <source>
        <dbReference type="SAM" id="Coils"/>
    </source>
</evidence>